<keyword evidence="1" id="KW-0472">Membrane</keyword>
<sequence>MLKFHYQMNNALTQLFWIWVGIGLLGAGILQLESTSYNWLAISISLLILALIVITWWSHQVLVDPKSQTLTIKGWFLTRAVQLNFKEIKTINPRRFCSILIFQDPTELPLTLFMRTTTQKKLAKFVEGANQNVK</sequence>
<keyword evidence="3" id="KW-1185">Reference proteome</keyword>
<feature type="transmembrane region" description="Helical" evidence="1">
    <location>
        <begin position="36"/>
        <end position="57"/>
    </location>
</feature>
<dbReference type="RefSeq" id="WP_176941977.1">
    <property type="nucleotide sequence ID" value="NZ_JABZEC010000001.1"/>
</dbReference>
<name>A0A850R0D3_9LACO</name>
<comment type="caution">
    <text evidence="2">The sequence shown here is derived from an EMBL/GenBank/DDBJ whole genome shotgun (WGS) entry which is preliminary data.</text>
</comment>
<dbReference type="Proteomes" id="UP000563523">
    <property type="component" value="Unassembled WGS sequence"/>
</dbReference>
<gene>
    <name evidence="2" type="ORF">HU830_01120</name>
</gene>
<proteinExistence type="predicted"/>
<accession>A0A850R0D3</accession>
<reference evidence="2 3" key="1">
    <citation type="submission" date="2020-06" db="EMBL/GenBank/DDBJ databases">
        <authorList>
            <person name="Kang J."/>
        </authorList>
    </citation>
    <scope>NUCLEOTIDE SEQUENCE [LARGE SCALE GENOMIC DNA]</scope>
    <source>
        <strain evidence="2 3">DCY120</strain>
    </source>
</reference>
<evidence type="ECO:0000313" key="2">
    <source>
        <dbReference type="EMBL" id="NVY95810.1"/>
    </source>
</evidence>
<evidence type="ECO:0000256" key="1">
    <source>
        <dbReference type="SAM" id="Phobius"/>
    </source>
</evidence>
<protein>
    <recommendedName>
        <fullName evidence="4">Pore-forming protein</fullName>
    </recommendedName>
</protein>
<evidence type="ECO:0000313" key="3">
    <source>
        <dbReference type="Proteomes" id="UP000563523"/>
    </source>
</evidence>
<feature type="transmembrane region" description="Helical" evidence="1">
    <location>
        <begin position="12"/>
        <end position="30"/>
    </location>
</feature>
<keyword evidence="1" id="KW-0812">Transmembrane</keyword>
<keyword evidence="1" id="KW-1133">Transmembrane helix</keyword>
<dbReference type="EMBL" id="JABZEC010000001">
    <property type="protein sequence ID" value="NVY95810.1"/>
    <property type="molecule type" value="Genomic_DNA"/>
</dbReference>
<dbReference type="InterPro" id="IPR020215">
    <property type="entry name" value="EbsA-like"/>
</dbReference>
<evidence type="ECO:0008006" key="4">
    <source>
        <dbReference type="Google" id="ProtNLM"/>
    </source>
</evidence>
<dbReference type="Pfam" id="PF17255">
    <property type="entry name" value="EbsA"/>
    <property type="match status" value="1"/>
</dbReference>
<dbReference type="AlphaFoldDB" id="A0A850R0D3"/>
<organism evidence="2 3">
    <name type="scientific">Bombilactobacillus apium</name>
    <dbReference type="NCBI Taxonomy" id="2675299"/>
    <lineage>
        <taxon>Bacteria</taxon>
        <taxon>Bacillati</taxon>
        <taxon>Bacillota</taxon>
        <taxon>Bacilli</taxon>
        <taxon>Lactobacillales</taxon>
        <taxon>Lactobacillaceae</taxon>
        <taxon>Bombilactobacillus</taxon>
    </lineage>
</organism>